<dbReference type="PANTHER" id="PTHR23416">
    <property type="entry name" value="SIALIC ACID SYNTHASE-RELATED"/>
    <property type="match status" value="1"/>
</dbReference>
<dbReference type="RefSeq" id="WP_047093549.1">
    <property type="nucleotide sequence ID" value="NZ_LBHU01000002.1"/>
</dbReference>
<gene>
    <name evidence="3" type="ORF">AAV99_08385</name>
</gene>
<dbReference type="GO" id="GO:0008374">
    <property type="term" value="F:O-acyltransferase activity"/>
    <property type="evidence" value="ECO:0007669"/>
    <property type="project" value="TreeGrafter"/>
</dbReference>
<organism evidence="3 4">
    <name type="scientific">Aurantiacibacter marinus</name>
    <dbReference type="NCBI Taxonomy" id="874156"/>
    <lineage>
        <taxon>Bacteria</taxon>
        <taxon>Pseudomonadati</taxon>
        <taxon>Pseudomonadota</taxon>
        <taxon>Alphaproteobacteria</taxon>
        <taxon>Sphingomonadales</taxon>
        <taxon>Erythrobacteraceae</taxon>
        <taxon>Aurantiacibacter</taxon>
    </lineage>
</organism>
<keyword evidence="4" id="KW-1185">Reference proteome</keyword>
<dbReference type="PATRIC" id="fig|874156.12.peg.1726"/>
<name>A0A0H0XM98_9SPHN</name>
<dbReference type="EMBL" id="LBHU01000002">
    <property type="protein sequence ID" value="KLI63733.1"/>
    <property type="molecule type" value="Genomic_DNA"/>
</dbReference>
<dbReference type="Pfam" id="PF00132">
    <property type="entry name" value="Hexapep"/>
    <property type="match status" value="1"/>
</dbReference>
<evidence type="ECO:0000313" key="4">
    <source>
        <dbReference type="Proteomes" id="UP000053455"/>
    </source>
</evidence>
<sequence length="188" mass="20302">MKLSPLPPPSLANKLKRFVWSLAWVFLYRPTPSMMHGWRCFLLRCFGADIRKGAHPYPSARIWAPWNLVMLEDSCLGPNTDCYNAAKVTLGKRAIVSQKAYLCTPSHTIDDSFTLVGAPIHIDDFAWVAARAMVGPGVTINRGAVVGAGAVVTKDVAPGKIVAGNPAREVSESALGQSDGAITRQADR</sequence>
<dbReference type="SUPFAM" id="SSF51161">
    <property type="entry name" value="Trimeric LpxA-like enzymes"/>
    <property type="match status" value="1"/>
</dbReference>
<evidence type="ECO:0000313" key="3">
    <source>
        <dbReference type="EMBL" id="KLI63733.1"/>
    </source>
</evidence>
<dbReference type="PANTHER" id="PTHR23416:SF23">
    <property type="entry name" value="ACETYLTRANSFERASE C18B11.09C-RELATED"/>
    <property type="match status" value="1"/>
</dbReference>
<evidence type="ECO:0008006" key="5">
    <source>
        <dbReference type="Google" id="ProtNLM"/>
    </source>
</evidence>
<dbReference type="InterPro" id="IPR011004">
    <property type="entry name" value="Trimer_LpxA-like_sf"/>
</dbReference>
<dbReference type="Gene3D" id="2.160.10.10">
    <property type="entry name" value="Hexapeptide repeat proteins"/>
    <property type="match status" value="1"/>
</dbReference>
<dbReference type="OrthoDB" id="9815592at2"/>
<comment type="caution">
    <text evidence="3">The sequence shown here is derived from an EMBL/GenBank/DDBJ whole genome shotgun (WGS) entry which is preliminary data.</text>
</comment>
<dbReference type="GO" id="GO:0005829">
    <property type="term" value="C:cytosol"/>
    <property type="evidence" value="ECO:0007669"/>
    <property type="project" value="TreeGrafter"/>
</dbReference>
<dbReference type="STRING" id="874156.GCA_001021555_01641"/>
<dbReference type="Proteomes" id="UP000053455">
    <property type="component" value="Unassembled WGS sequence"/>
</dbReference>
<accession>A0A0H0XM98</accession>
<evidence type="ECO:0000256" key="2">
    <source>
        <dbReference type="ARBA" id="ARBA00022679"/>
    </source>
</evidence>
<keyword evidence="2" id="KW-0808">Transferase</keyword>
<reference evidence="3 4" key="1">
    <citation type="submission" date="2015-04" db="EMBL/GenBank/DDBJ databases">
        <title>The draft genome sequence of Erythrobacter marinus HWDM-33.</title>
        <authorList>
            <person name="Zhuang L."/>
            <person name="Liu Y."/>
            <person name="Shao Z."/>
        </authorList>
    </citation>
    <scope>NUCLEOTIDE SEQUENCE [LARGE SCALE GENOMIC DNA]</scope>
    <source>
        <strain evidence="3 4">HWDM-33</strain>
    </source>
</reference>
<evidence type="ECO:0000256" key="1">
    <source>
        <dbReference type="ARBA" id="ARBA00007274"/>
    </source>
</evidence>
<proteinExistence type="inferred from homology"/>
<protein>
    <recommendedName>
        <fullName evidence="5">Acetyltransferase</fullName>
    </recommendedName>
</protein>
<dbReference type="InterPro" id="IPR001451">
    <property type="entry name" value="Hexapep"/>
</dbReference>
<dbReference type="InterPro" id="IPR051159">
    <property type="entry name" value="Hexapeptide_acetyltransf"/>
</dbReference>
<comment type="similarity">
    <text evidence="1">Belongs to the transferase hexapeptide repeat family.</text>
</comment>
<dbReference type="AlphaFoldDB" id="A0A0H0XM98"/>